<organism evidence="1 2">
    <name type="scientific">Porites evermanni</name>
    <dbReference type="NCBI Taxonomy" id="104178"/>
    <lineage>
        <taxon>Eukaryota</taxon>
        <taxon>Metazoa</taxon>
        <taxon>Cnidaria</taxon>
        <taxon>Anthozoa</taxon>
        <taxon>Hexacorallia</taxon>
        <taxon>Scleractinia</taxon>
        <taxon>Fungiina</taxon>
        <taxon>Poritidae</taxon>
        <taxon>Porites</taxon>
    </lineage>
</organism>
<sequence length="134" mass="15529">IKSLKDEDKLESFDVKDGGRLYLNDLGRVLYLLRQLVGQDILQNDCWRLYLFIDSPMRPCLCSTFSRGYGVLVSYFVNHRFYTPPMFGDAQVYTGLALFLFNKYGNFVIHCALRDLRPPGKPHLLCCYGNQFLT</sequence>
<protein>
    <submittedName>
        <fullName evidence="1">Uncharacterized protein</fullName>
    </submittedName>
</protein>
<gene>
    <name evidence="1" type="ORF">PEVE_00016518</name>
</gene>
<dbReference type="EMBL" id="CALNXI010000023">
    <property type="protein sequence ID" value="CAH3015438.1"/>
    <property type="molecule type" value="Genomic_DNA"/>
</dbReference>
<reference evidence="1 2" key="1">
    <citation type="submission" date="2022-05" db="EMBL/GenBank/DDBJ databases">
        <authorList>
            <consortium name="Genoscope - CEA"/>
            <person name="William W."/>
        </authorList>
    </citation>
    <scope>NUCLEOTIDE SEQUENCE [LARGE SCALE GENOMIC DNA]</scope>
</reference>
<accession>A0ABN8LEC1</accession>
<evidence type="ECO:0000313" key="2">
    <source>
        <dbReference type="Proteomes" id="UP001159427"/>
    </source>
</evidence>
<keyword evidence="2" id="KW-1185">Reference proteome</keyword>
<proteinExistence type="predicted"/>
<comment type="caution">
    <text evidence="1">The sequence shown here is derived from an EMBL/GenBank/DDBJ whole genome shotgun (WGS) entry which is preliminary data.</text>
</comment>
<name>A0ABN8LEC1_9CNID</name>
<evidence type="ECO:0000313" key="1">
    <source>
        <dbReference type="EMBL" id="CAH3015438.1"/>
    </source>
</evidence>
<feature type="non-terminal residue" evidence="1">
    <location>
        <position position="1"/>
    </location>
</feature>
<dbReference type="Proteomes" id="UP001159427">
    <property type="component" value="Unassembled WGS sequence"/>
</dbReference>